<accession>A0A7G7CRG7</accession>
<protein>
    <submittedName>
        <fullName evidence="1">Uncharacterized protein</fullName>
    </submittedName>
</protein>
<organism evidence="1 2">
    <name type="scientific">Corynebacterium incognita</name>
    <dbReference type="NCBI Taxonomy" id="2754725"/>
    <lineage>
        <taxon>Bacteria</taxon>
        <taxon>Bacillati</taxon>
        <taxon>Actinomycetota</taxon>
        <taxon>Actinomycetes</taxon>
        <taxon>Mycobacteriales</taxon>
        <taxon>Corynebacteriaceae</taxon>
        <taxon>Corynebacterium</taxon>
    </lineage>
</organism>
<name>A0A7G7CRG7_9CORY</name>
<dbReference type="Proteomes" id="UP000515743">
    <property type="component" value="Chromosome"/>
</dbReference>
<reference evidence="1 2" key="1">
    <citation type="submission" date="2020-07" db="EMBL/GenBank/DDBJ databases">
        <title>Complete genome and description of Corynebacterium incognita strain Marseille-Q3630 sp. nov.</title>
        <authorList>
            <person name="Boxberger M."/>
        </authorList>
    </citation>
    <scope>NUCLEOTIDE SEQUENCE [LARGE SCALE GENOMIC DNA]</scope>
    <source>
        <strain evidence="1 2">Marseille-Q3630</strain>
    </source>
</reference>
<evidence type="ECO:0000313" key="2">
    <source>
        <dbReference type="Proteomes" id="UP000515743"/>
    </source>
</evidence>
<evidence type="ECO:0000313" key="1">
    <source>
        <dbReference type="EMBL" id="QNE90183.1"/>
    </source>
</evidence>
<dbReference type="EMBL" id="CP059404">
    <property type="protein sequence ID" value="QNE90183.1"/>
    <property type="molecule type" value="Genomic_DNA"/>
</dbReference>
<proteinExistence type="predicted"/>
<gene>
    <name evidence="1" type="ORF">H0194_04150</name>
</gene>
<keyword evidence="2" id="KW-1185">Reference proteome</keyword>
<dbReference type="KEGG" id="cik:H0194_04150"/>
<dbReference type="AlphaFoldDB" id="A0A7G7CRG7"/>
<dbReference type="RefSeq" id="WP_185176556.1">
    <property type="nucleotide sequence ID" value="NZ_CP059404.1"/>
</dbReference>
<sequence>MDLSVIQLHLDNFKTTWEGWADVFFGLNSFFDGLAGNDETNGGVGKLVEAFAGSSK</sequence>